<organism evidence="4 5">
    <name type="scientific">Marinobacter aromaticivorans</name>
    <dbReference type="NCBI Taxonomy" id="1494078"/>
    <lineage>
        <taxon>Bacteria</taxon>
        <taxon>Pseudomonadati</taxon>
        <taxon>Pseudomonadota</taxon>
        <taxon>Gammaproteobacteria</taxon>
        <taxon>Pseudomonadales</taxon>
        <taxon>Marinobacteraceae</taxon>
        <taxon>Marinobacter</taxon>
    </lineage>
</organism>
<comment type="caution">
    <text evidence="4">The sequence shown here is derived from an EMBL/GenBank/DDBJ whole genome shotgun (WGS) entry which is preliminary data.</text>
</comment>
<evidence type="ECO:0000313" key="5">
    <source>
        <dbReference type="Proteomes" id="UP001596506"/>
    </source>
</evidence>
<accession>A0ABW2IYP5</accession>
<dbReference type="InterPro" id="IPR001173">
    <property type="entry name" value="Glyco_trans_2-like"/>
</dbReference>
<comment type="similarity">
    <text evidence="1">Belongs to the glycosyltransferase 2 family. WaaE/KdtX subfamily.</text>
</comment>
<gene>
    <name evidence="4" type="ORF">ACFQQA_14560</name>
</gene>
<dbReference type="RefSeq" id="WP_100689290.1">
    <property type="nucleotide sequence ID" value="NZ_JBHTBD010000006.1"/>
</dbReference>
<dbReference type="EMBL" id="JBHTBD010000006">
    <property type="protein sequence ID" value="MFC7295946.1"/>
    <property type="molecule type" value="Genomic_DNA"/>
</dbReference>
<reference evidence="5" key="1">
    <citation type="journal article" date="2019" name="Int. J. Syst. Evol. Microbiol.">
        <title>The Global Catalogue of Microorganisms (GCM) 10K type strain sequencing project: providing services to taxonomists for standard genome sequencing and annotation.</title>
        <authorList>
            <consortium name="The Broad Institute Genomics Platform"/>
            <consortium name="The Broad Institute Genome Sequencing Center for Infectious Disease"/>
            <person name="Wu L."/>
            <person name="Ma J."/>
        </authorList>
    </citation>
    <scope>NUCLEOTIDE SEQUENCE [LARGE SCALE GENOMIC DNA]</scope>
    <source>
        <strain evidence="5">CCUG 60559</strain>
    </source>
</reference>
<keyword evidence="5" id="KW-1185">Reference proteome</keyword>
<sequence length="249" mass="28371">MKLSAVLITKNAGPDFAECLKSLAFADEIVVLDSGSTDDTLATAQQFGARIFQSEDWPGFGRQRQRAQSYARGEWLFWVDTDEVVTEELATSVQQVIEGASKNRVFQVVRLSWFFGRFIRHSGWYPDKVVRLYRREEYGYDDALVHEKVHCPGADVGTLKGDLLHYTATDFADYMAKSVRYADDWAEERVRRGKAASLVSACTHSLGAFLKKYFLKFGILDGKHGFLLAVMTAYYVFNKYAALWIKTRR</sequence>
<keyword evidence="2" id="KW-1133">Transmembrane helix</keyword>
<dbReference type="Gene3D" id="3.90.550.10">
    <property type="entry name" value="Spore Coat Polysaccharide Biosynthesis Protein SpsA, Chain A"/>
    <property type="match status" value="1"/>
</dbReference>
<dbReference type="EC" id="2.4.-.-" evidence="4"/>
<evidence type="ECO:0000256" key="1">
    <source>
        <dbReference type="ARBA" id="ARBA00038494"/>
    </source>
</evidence>
<evidence type="ECO:0000256" key="2">
    <source>
        <dbReference type="SAM" id="Phobius"/>
    </source>
</evidence>
<dbReference type="GO" id="GO:0016757">
    <property type="term" value="F:glycosyltransferase activity"/>
    <property type="evidence" value="ECO:0007669"/>
    <property type="project" value="UniProtKB-KW"/>
</dbReference>
<feature type="transmembrane region" description="Helical" evidence="2">
    <location>
        <begin position="226"/>
        <end position="245"/>
    </location>
</feature>
<name>A0ABW2IYP5_9GAMM</name>
<keyword evidence="2" id="KW-0472">Membrane</keyword>
<feature type="domain" description="Glycosyltransferase 2-like" evidence="3">
    <location>
        <begin position="4"/>
        <end position="123"/>
    </location>
</feature>
<keyword evidence="4" id="KW-0808">Transferase</keyword>
<protein>
    <submittedName>
        <fullName evidence="4">Glycosyltransferase family 2 protein</fullName>
        <ecNumber evidence="4">2.4.-.-</ecNumber>
    </submittedName>
</protein>
<dbReference type="Proteomes" id="UP001596506">
    <property type="component" value="Unassembled WGS sequence"/>
</dbReference>
<dbReference type="SUPFAM" id="SSF53448">
    <property type="entry name" value="Nucleotide-diphospho-sugar transferases"/>
    <property type="match status" value="1"/>
</dbReference>
<dbReference type="CDD" id="cd02511">
    <property type="entry name" value="Beta4Glucosyltransferase"/>
    <property type="match status" value="1"/>
</dbReference>
<evidence type="ECO:0000313" key="4">
    <source>
        <dbReference type="EMBL" id="MFC7295946.1"/>
    </source>
</evidence>
<evidence type="ECO:0000259" key="3">
    <source>
        <dbReference type="Pfam" id="PF00535"/>
    </source>
</evidence>
<dbReference type="PANTHER" id="PTHR43630:SF2">
    <property type="entry name" value="GLYCOSYLTRANSFERASE"/>
    <property type="match status" value="1"/>
</dbReference>
<dbReference type="Pfam" id="PF00535">
    <property type="entry name" value="Glycos_transf_2"/>
    <property type="match status" value="1"/>
</dbReference>
<dbReference type="InterPro" id="IPR029044">
    <property type="entry name" value="Nucleotide-diphossugar_trans"/>
</dbReference>
<proteinExistence type="inferred from homology"/>
<dbReference type="PANTHER" id="PTHR43630">
    <property type="entry name" value="POLY-BETA-1,6-N-ACETYL-D-GLUCOSAMINE SYNTHASE"/>
    <property type="match status" value="1"/>
</dbReference>
<keyword evidence="4" id="KW-0328">Glycosyltransferase</keyword>
<keyword evidence="2" id="KW-0812">Transmembrane</keyword>